<dbReference type="AlphaFoldDB" id="A0A5B9VWL1"/>
<organism evidence="2 3">
    <name type="scientific">Aquisphaera giovannonii</name>
    <dbReference type="NCBI Taxonomy" id="406548"/>
    <lineage>
        <taxon>Bacteria</taxon>
        <taxon>Pseudomonadati</taxon>
        <taxon>Planctomycetota</taxon>
        <taxon>Planctomycetia</taxon>
        <taxon>Isosphaerales</taxon>
        <taxon>Isosphaeraceae</taxon>
        <taxon>Aquisphaera</taxon>
    </lineage>
</organism>
<proteinExistence type="predicted"/>
<keyword evidence="3" id="KW-1185">Reference proteome</keyword>
<dbReference type="KEGG" id="agv:OJF2_09150"/>
<reference evidence="2 3" key="1">
    <citation type="submission" date="2019-08" db="EMBL/GenBank/DDBJ databases">
        <title>Deep-cultivation of Planctomycetes and their phenomic and genomic characterization uncovers novel biology.</title>
        <authorList>
            <person name="Wiegand S."/>
            <person name="Jogler M."/>
            <person name="Boedeker C."/>
            <person name="Pinto D."/>
            <person name="Vollmers J."/>
            <person name="Rivas-Marin E."/>
            <person name="Kohn T."/>
            <person name="Peeters S.H."/>
            <person name="Heuer A."/>
            <person name="Rast P."/>
            <person name="Oberbeckmann S."/>
            <person name="Bunk B."/>
            <person name="Jeske O."/>
            <person name="Meyerdierks A."/>
            <person name="Storesund J.E."/>
            <person name="Kallscheuer N."/>
            <person name="Luecker S."/>
            <person name="Lage O.M."/>
            <person name="Pohl T."/>
            <person name="Merkel B.J."/>
            <person name="Hornburger P."/>
            <person name="Mueller R.-W."/>
            <person name="Bruemmer F."/>
            <person name="Labrenz M."/>
            <person name="Spormann A.M."/>
            <person name="Op den Camp H."/>
            <person name="Overmann J."/>
            <person name="Amann R."/>
            <person name="Jetten M.S.M."/>
            <person name="Mascher T."/>
            <person name="Medema M.H."/>
            <person name="Devos D.P."/>
            <person name="Kaster A.-K."/>
            <person name="Ovreas L."/>
            <person name="Rohde M."/>
            <person name="Galperin M.Y."/>
            <person name="Jogler C."/>
        </authorList>
    </citation>
    <scope>NUCLEOTIDE SEQUENCE [LARGE SCALE GENOMIC DNA]</scope>
    <source>
        <strain evidence="2 3">OJF2</strain>
    </source>
</reference>
<accession>A0A5B9VWL1</accession>
<dbReference type="EMBL" id="CP042997">
    <property type="protein sequence ID" value="QEH32444.1"/>
    <property type="molecule type" value="Genomic_DNA"/>
</dbReference>
<dbReference type="Proteomes" id="UP000324233">
    <property type="component" value="Chromosome"/>
</dbReference>
<evidence type="ECO:0000256" key="1">
    <source>
        <dbReference type="SAM" id="MobiDB-lite"/>
    </source>
</evidence>
<protein>
    <recommendedName>
        <fullName evidence="4">DUF5615 domain-containing protein</fullName>
    </recommendedName>
</protein>
<sequence length="60" mass="6308">MNIQILIDMNLSPDWAGFLTGAGWPAVHWSTVGDPAAADRDIDACPGAERDPGSRPGCLT</sequence>
<evidence type="ECO:0008006" key="4">
    <source>
        <dbReference type="Google" id="ProtNLM"/>
    </source>
</evidence>
<gene>
    <name evidence="2" type="ORF">OJF2_09150</name>
</gene>
<evidence type="ECO:0000313" key="2">
    <source>
        <dbReference type="EMBL" id="QEH32444.1"/>
    </source>
</evidence>
<feature type="compositionally biased region" description="Basic and acidic residues" evidence="1">
    <location>
        <begin position="38"/>
        <end position="53"/>
    </location>
</feature>
<feature type="region of interest" description="Disordered" evidence="1">
    <location>
        <begin position="38"/>
        <end position="60"/>
    </location>
</feature>
<dbReference type="RefSeq" id="WP_210420407.1">
    <property type="nucleotide sequence ID" value="NZ_CP042997.1"/>
</dbReference>
<name>A0A5B9VWL1_9BACT</name>
<evidence type="ECO:0000313" key="3">
    <source>
        <dbReference type="Proteomes" id="UP000324233"/>
    </source>
</evidence>